<organism evidence="1 2">
    <name type="scientific">Hyaloperonospora arabidopsidis (strain Emoy2)</name>
    <name type="common">Downy mildew agent</name>
    <name type="synonym">Peronospora arabidopsidis</name>
    <dbReference type="NCBI Taxonomy" id="559515"/>
    <lineage>
        <taxon>Eukaryota</taxon>
        <taxon>Sar</taxon>
        <taxon>Stramenopiles</taxon>
        <taxon>Oomycota</taxon>
        <taxon>Peronosporomycetes</taxon>
        <taxon>Peronosporales</taxon>
        <taxon>Peronosporaceae</taxon>
        <taxon>Hyaloperonospora</taxon>
    </lineage>
</organism>
<protein>
    <submittedName>
        <fullName evidence="1">Uncharacterized protein</fullName>
    </submittedName>
</protein>
<proteinExistence type="predicted"/>
<dbReference type="VEuPathDB" id="FungiDB:HpaG803247"/>
<dbReference type="EnsemblProtists" id="HpaT803247">
    <property type="protein sequence ID" value="HpaP803247"/>
    <property type="gene ID" value="HpaG803247"/>
</dbReference>
<dbReference type="InParanoid" id="M4BAD7"/>
<name>M4BAD7_HYAAE</name>
<accession>M4BAD7</accession>
<reference evidence="2" key="1">
    <citation type="journal article" date="2010" name="Science">
        <title>Signatures of adaptation to obligate biotrophy in the Hyaloperonospora arabidopsidis genome.</title>
        <authorList>
            <person name="Baxter L."/>
            <person name="Tripathy S."/>
            <person name="Ishaque N."/>
            <person name="Boot N."/>
            <person name="Cabral A."/>
            <person name="Kemen E."/>
            <person name="Thines M."/>
            <person name="Ah-Fong A."/>
            <person name="Anderson R."/>
            <person name="Badejoko W."/>
            <person name="Bittner-Eddy P."/>
            <person name="Boore J.L."/>
            <person name="Chibucos M.C."/>
            <person name="Coates M."/>
            <person name="Dehal P."/>
            <person name="Delehaunty K."/>
            <person name="Dong S."/>
            <person name="Downton P."/>
            <person name="Dumas B."/>
            <person name="Fabro G."/>
            <person name="Fronick C."/>
            <person name="Fuerstenberg S.I."/>
            <person name="Fulton L."/>
            <person name="Gaulin E."/>
            <person name="Govers F."/>
            <person name="Hughes L."/>
            <person name="Humphray S."/>
            <person name="Jiang R.H."/>
            <person name="Judelson H."/>
            <person name="Kamoun S."/>
            <person name="Kyung K."/>
            <person name="Meijer H."/>
            <person name="Minx P."/>
            <person name="Morris P."/>
            <person name="Nelson J."/>
            <person name="Phuntumart V."/>
            <person name="Qutob D."/>
            <person name="Rehmany A."/>
            <person name="Rougon-Cardoso A."/>
            <person name="Ryden P."/>
            <person name="Torto-Alalibo T."/>
            <person name="Studholme D."/>
            <person name="Wang Y."/>
            <person name="Win J."/>
            <person name="Wood J."/>
            <person name="Clifton S.W."/>
            <person name="Rogers J."/>
            <person name="Van den Ackerveken G."/>
            <person name="Jones J.D."/>
            <person name="McDowell J.M."/>
            <person name="Beynon J."/>
            <person name="Tyler B.M."/>
        </authorList>
    </citation>
    <scope>NUCLEOTIDE SEQUENCE [LARGE SCALE GENOMIC DNA]</scope>
    <source>
        <strain evidence="2">Emoy2</strain>
    </source>
</reference>
<keyword evidence="2" id="KW-1185">Reference proteome</keyword>
<reference evidence="1" key="2">
    <citation type="submission" date="2015-06" db="UniProtKB">
        <authorList>
            <consortium name="EnsemblProtists"/>
        </authorList>
    </citation>
    <scope>IDENTIFICATION</scope>
    <source>
        <strain evidence="1">Emoy2</strain>
    </source>
</reference>
<sequence>MPASTMRIATLAVNTTTRQFSCRTQPLCSCLVRRLLAWGRWWIMPSDFHQARARFWERAVAFNKVSMRYNKFQERALASWMSTETSMDVPLLLVVNHSAKWSLRGSHFRCPRSQFCCYRRTCMR</sequence>
<dbReference type="AlphaFoldDB" id="M4BAD7"/>
<dbReference type="EMBL" id="JH598060">
    <property type="status" value="NOT_ANNOTATED_CDS"/>
    <property type="molecule type" value="Genomic_DNA"/>
</dbReference>
<evidence type="ECO:0000313" key="2">
    <source>
        <dbReference type="Proteomes" id="UP000011713"/>
    </source>
</evidence>
<dbReference type="Proteomes" id="UP000011713">
    <property type="component" value="Unassembled WGS sequence"/>
</dbReference>
<evidence type="ECO:0000313" key="1">
    <source>
        <dbReference type="EnsemblProtists" id="HpaP803247"/>
    </source>
</evidence>
<dbReference type="HOGENOM" id="CLU_2008307_0_0_1"/>